<sequence length="123" mass="14613">MWQRLKSIYERDSLQQKYTLMQEFFEYKKKDETNIATFISDLKNLSFRLKGLGEEINEMMIISKVLTALPESYRYFISAWESSPATERTLTNLTARLLVEEGRNVKDREEVVAFKTEEKKTQK</sequence>
<protein>
    <recommendedName>
        <fullName evidence="3">Copia protein</fullName>
    </recommendedName>
</protein>
<reference evidence="1 2" key="1">
    <citation type="submission" date="2015-07" db="EMBL/GenBank/DDBJ databases">
        <title>The genome of Dufourea novaeangliae.</title>
        <authorList>
            <person name="Pan H."/>
            <person name="Kapheim K."/>
        </authorList>
    </citation>
    <scope>NUCLEOTIDE SEQUENCE [LARGE SCALE GENOMIC DNA]</scope>
    <source>
        <strain evidence="1">0120121106</strain>
        <tissue evidence="1">Whole body</tissue>
    </source>
</reference>
<evidence type="ECO:0008006" key="3">
    <source>
        <dbReference type="Google" id="ProtNLM"/>
    </source>
</evidence>
<dbReference type="AlphaFoldDB" id="A0A154PHS8"/>
<evidence type="ECO:0000313" key="1">
    <source>
        <dbReference type="EMBL" id="KZC11362.1"/>
    </source>
</evidence>
<dbReference type="EMBL" id="KQ434911">
    <property type="protein sequence ID" value="KZC11362.1"/>
    <property type="molecule type" value="Genomic_DNA"/>
</dbReference>
<gene>
    <name evidence="1" type="ORF">WN55_02647</name>
</gene>
<accession>A0A154PHS8</accession>
<keyword evidence="2" id="KW-1185">Reference proteome</keyword>
<dbReference type="Proteomes" id="UP000076502">
    <property type="component" value="Unassembled WGS sequence"/>
</dbReference>
<name>A0A154PHS8_DUFNO</name>
<evidence type="ECO:0000313" key="2">
    <source>
        <dbReference type="Proteomes" id="UP000076502"/>
    </source>
</evidence>
<dbReference type="Pfam" id="PF14223">
    <property type="entry name" value="Retrotran_gag_2"/>
    <property type="match status" value="1"/>
</dbReference>
<proteinExistence type="predicted"/>
<organism evidence="1 2">
    <name type="scientific">Dufourea novaeangliae</name>
    <name type="common">Sweat bee</name>
    <dbReference type="NCBI Taxonomy" id="178035"/>
    <lineage>
        <taxon>Eukaryota</taxon>
        <taxon>Metazoa</taxon>
        <taxon>Ecdysozoa</taxon>
        <taxon>Arthropoda</taxon>
        <taxon>Hexapoda</taxon>
        <taxon>Insecta</taxon>
        <taxon>Pterygota</taxon>
        <taxon>Neoptera</taxon>
        <taxon>Endopterygota</taxon>
        <taxon>Hymenoptera</taxon>
        <taxon>Apocrita</taxon>
        <taxon>Aculeata</taxon>
        <taxon>Apoidea</taxon>
        <taxon>Anthophila</taxon>
        <taxon>Halictidae</taxon>
        <taxon>Rophitinae</taxon>
        <taxon>Dufourea</taxon>
    </lineage>
</organism>